<dbReference type="Gene3D" id="3.40.50.1820">
    <property type="entry name" value="alpha/beta hydrolase"/>
    <property type="match status" value="1"/>
</dbReference>
<comment type="similarity">
    <text evidence="1">Belongs to the AB hydrolase superfamily. MetX family.</text>
</comment>
<gene>
    <name evidence="4" type="ORF">BJ554DRAFT_8004</name>
</gene>
<dbReference type="GO" id="GO:0009092">
    <property type="term" value="P:homoserine metabolic process"/>
    <property type="evidence" value="ECO:0007669"/>
    <property type="project" value="TreeGrafter"/>
</dbReference>
<dbReference type="GO" id="GO:0005739">
    <property type="term" value="C:mitochondrion"/>
    <property type="evidence" value="ECO:0007669"/>
    <property type="project" value="TreeGrafter"/>
</dbReference>
<dbReference type="GO" id="GO:0006535">
    <property type="term" value="P:cysteine biosynthetic process from serine"/>
    <property type="evidence" value="ECO:0007669"/>
    <property type="project" value="TreeGrafter"/>
</dbReference>
<dbReference type="OrthoDB" id="444135at2759"/>
<dbReference type="PANTHER" id="PTHR32268">
    <property type="entry name" value="HOMOSERINE O-ACETYLTRANSFERASE"/>
    <property type="match status" value="1"/>
</dbReference>
<dbReference type="Pfam" id="PF00561">
    <property type="entry name" value="Abhydrolase_1"/>
    <property type="match status" value="1"/>
</dbReference>
<dbReference type="GO" id="GO:0009001">
    <property type="term" value="F:serine O-acetyltransferase activity"/>
    <property type="evidence" value="ECO:0007669"/>
    <property type="project" value="TreeGrafter"/>
</dbReference>
<evidence type="ECO:0000256" key="1">
    <source>
        <dbReference type="ARBA" id="ARBA00006886"/>
    </source>
</evidence>
<keyword evidence="4" id="KW-0378">Hydrolase</keyword>
<dbReference type="InterPro" id="IPR029058">
    <property type="entry name" value="AB_hydrolase_fold"/>
</dbReference>
<dbReference type="GO" id="GO:0004414">
    <property type="term" value="F:homoserine O-acetyltransferase activity"/>
    <property type="evidence" value="ECO:0007669"/>
    <property type="project" value="TreeGrafter"/>
</dbReference>
<name>A0A8H7ZV87_9FUNG</name>
<reference evidence="4 5" key="1">
    <citation type="journal article" name="Sci. Rep.">
        <title>Genome-scale phylogenetic analyses confirm Olpidium as the closest living zoosporic fungus to the non-flagellated, terrestrial fungi.</title>
        <authorList>
            <person name="Chang Y."/>
            <person name="Rochon D."/>
            <person name="Sekimoto S."/>
            <person name="Wang Y."/>
            <person name="Chovatia M."/>
            <person name="Sandor L."/>
            <person name="Salamov A."/>
            <person name="Grigoriev I.V."/>
            <person name="Stajich J.E."/>
            <person name="Spatafora J.W."/>
        </authorList>
    </citation>
    <scope>NUCLEOTIDE SEQUENCE [LARGE SCALE GENOMIC DNA]</scope>
    <source>
        <strain evidence="4">S191</strain>
    </source>
</reference>
<proteinExistence type="inferred from homology"/>
<feature type="region of interest" description="Disordered" evidence="2">
    <location>
        <begin position="64"/>
        <end position="90"/>
    </location>
</feature>
<evidence type="ECO:0000256" key="2">
    <source>
        <dbReference type="SAM" id="MobiDB-lite"/>
    </source>
</evidence>
<accession>A0A8H7ZV87</accession>
<evidence type="ECO:0000313" key="5">
    <source>
        <dbReference type="Proteomes" id="UP000673691"/>
    </source>
</evidence>
<organism evidence="4 5">
    <name type="scientific">Olpidium bornovanus</name>
    <dbReference type="NCBI Taxonomy" id="278681"/>
    <lineage>
        <taxon>Eukaryota</taxon>
        <taxon>Fungi</taxon>
        <taxon>Fungi incertae sedis</taxon>
        <taxon>Olpidiomycota</taxon>
        <taxon>Olpidiomycotina</taxon>
        <taxon>Olpidiomycetes</taxon>
        <taxon>Olpidiales</taxon>
        <taxon>Olpidiaceae</taxon>
        <taxon>Olpidium</taxon>
    </lineage>
</organism>
<dbReference type="SUPFAM" id="SSF53474">
    <property type="entry name" value="alpha/beta-Hydrolases"/>
    <property type="match status" value="1"/>
</dbReference>
<feature type="domain" description="AB hydrolase-1" evidence="3">
    <location>
        <begin position="136"/>
        <end position="250"/>
    </location>
</feature>
<dbReference type="EMBL" id="JAEFCI010005937">
    <property type="protein sequence ID" value="KAG5460005.1"/>
    <property type="molecule type" value="Genomic_DNA"/>
</dbReference>
<dbReference type="Proteomes" id="UP000673691">
    <property type="component" value="Unassembled WGS sequence"/>
</dbReference>
<evidence type="ECO:0000259" key="3">
    <source>
        <dbReference type="Pfam" id="PF00561"/>
    </source>
</evidence>
<dbReference type="PANTHER" id="PTHR32268:SF16">
    <property type="entry name" value="SERINE O-SUCCINYLTRANSFERASE"/>
    <property type="match status" value="1"/>
</dbReference>
<keyword evidence="5" id="KW-1185">Reference proteome</keyword>
<evidence type="ECO:0000313" key="4">
    <source>
        <dbReference type="EMBL" id="KAG5460005.1"/>
    </source>
</evidence>
<dbReference type="InterPro" id="IPR000073">
    <property type="entry name" value="AB_hydrolase_1"/>
</dbReference>
<protein>
    <submittedName>
        <fullName evidence="4">Alpha/Beta hydrolase protein</fullName>
    </submittedName>
</protein>
<comment type="caution">
    <text evidence="4">The sequence shown here is derived from an EMBL/GenBank/DDBJ whole genome shotgun (WGS) entry which is preliminary data.</text>
</comment>
<dbReference type="AlphaFoldDB" id="A0A8H7ZV87"/>
<sequence length="351" mass="37939">MHHCGVPPVLPAAARSAAAGVPSFRACGRLCRAAPSGKRQAVPRVSSGELRSTGRPAFVQFRPRRPAAAAKRPRQFSSSAPRPSVATGPEPSYQNVLSGYKIFHSQEPLLLDYGGVLPDFRIAYETWGKLNDRKDNAILLHTGLSASSHAKSHSQNTNEGWWEKFIGPNAALDTNKFHVICTNVIGSCYGSTGPSSVNPETSERYGTNFPIISIWDMVRAQFCLLDYLGVDSLLASVGASMGGMQVMESASPSAPIRFLAAHLPPNVARQRDAPPFTVHRASRTSHSLPPPCFRRGSENWSRFLVARGRTPIPLHYGMPKGKVGPVIGVTRDERAAGPTARFLAREPGRGI</sequence>
<dbReference type="InterPro" id="IPR008220">
    <property type="entry name" value="HAT_MetX-like"/>
</dbReference>
<dbReference type="GO" id="GO:0009086">
    <property type="term" value="P:methionine biosynthetic process"/>
    <property type="evidence" value="ECO:0007669"/>
    <property type="project" value="TreeGrafter"/>
</dbReference>
<dbReference type="GO" id="GO:0016787">
    <property type="term" value="F:hydrolase activity"/>
    <property type="evidence" value="ECO:0007669"/>
    <property type="project" value="UniProtKB-KW"/>
</dbReference>